<evidence type="ECO:0000256" key="2">
    <source>
        <dbReference type="ARBA" id="ARBA00022525"/>
    </source>
</evidence>
<reference evidence="8" key="1">
    <citation type="submission" date="2025-08" db="UniProtKB">
        <authorList>
            <consortium name="RefSeq"/>
        </authorList>
    </citation>
    <scope>IDENTIFICATION</scope>
</reference>
<proteinExistence type="predicted"/>
<feature type="compositionally biased region" description="Low complexity" evidence="5">
    <location>
        <begin position="65"/>
        <end position="85"/>
    </location>
</feature>
<name>A0ABM1EAY1_PRICU</name>
<feature type="compositionally biased region" description="Basic and acidic residues" evidence="5">
    <location>
        <begin position="111"/>
        <end position="137"/>
    </location>
</feature>
<dbReference type="RefSeq" id="XP_014669352.1">
    <property type="nucleotide sequence ID" value="XM_014813866.1"/>
</dbReference>
<evidence type="ECO:0000259" key="6">
    <source>
        <dbReference type="PROSITE" id="PS51406"/>
    </source>
</evidence>
<evidence type="ECO:0000256" key="3">
    <source>
        <dbReference type="ARBA" id="ARBA00023157"/>
    </source>
</evidence>
<dbReference type="InterPro" id="IPR014716">
    <property type="entry name" value="Fibrinogen_a/b/g_C_1"/>
</dbReference>
<feature type="domain" description="Fibrinogen C-terminal" evidence="6">
    <location>
        <begin position="211"/>
        <end position="430"/>
    </location>
</feature>
<evidence type="ECO:0000256" key="5">
    <source>
        <dbReference type="SAM" id="MobiDB-lite"/>
    </source>
</evidence>
<dbReference type="PANTHER" id="PTHR47221">
    <property type="entry name" value="FIBRINOGEN ALPHA CHAIN"/>
    <property type="match status" value="1"/>
</dbReference>
<dbReference type="Gene3D" id="3.90.215.10">
    <property type="entry name" value="Gamma Fibrinogen, chain A, domain 1"/>
    <property type="match status" value="1"/>
</dbReference>
<keyword evidence="2" id="KW-0964">Secreted</keyword>
<keyword evidence="3" id="KW-1015">Disulfide bond</keyword>
<dbReference type="Proteomes" id="UP000695022">
    <property type="component" value="Unplaced"/>
</dbReference>
<dbReference type="Pfam" id="PF00147">
    <property type="entry name" value="Fibrinogen_C"/>
    <property type="match status" value="1"/>
</dbReference>
<dbReference type="CDD" id="cd00087">
    <property type="entry name" value="FReD"/>
    <property type="match status" value="1"/>
</dbReference>
<dbReference type="PANTHER" id="PTHR47221:SF5">
    <property type="entry name" value="FIBRINOGEN C-TERMINAL DOMAIN-CONTAINING PROTEIN"/>
    <property type="match status" value="1"/>
</dbReference>
<feature type="region of interest" description="Disordered" evidence="5">
    <location>
        <begin position="102"/>
        <end position="138"/>
    </location>
</feature>
<gene>
    <name evidence="8" type="primary">LOC106810487</name>
</gene>
<dbReference type="PROSITE" id="PS51406">
    <property type="entry name" value="FIBRINOGEN_C_2"/>
    <property type="match status" value="1"/>
</dbReference>
<dbReference type="NCBIfam" id="NF040941">
    <property type="entry name" value="GGGWT_bact"/>
    <property type="match status" value="1"/>
</dbReference>
<dbReference type="SUPFAM" id="SSF56496">
    <property type="entry name" value="Fibrinogen C-terminal domain-like"/>
    <property type="match status" value="1"/>
</dbReference>
<keyword evidence="4" id="KW-0325">Glycoprotein</keyword>
<dbReference type="InterPro" id="IPR037579">
    <property type="entry name" value="FIB_ANG-like"/>
</dbReference>
<evidence type="ECO:0000256" key="1">
    <source>
        <dbReference type="ARBA" id="ARBA00004613"/>
    </source>
</evidence>
<protein>
    <submittedName>
        <fullName evidence="8">Techylectin-5B-like</fullName>
    </submittedName>
</protein>
<feature type="region of interest" description="Disordered" evidence="5">
    <location>
        <begin position="53"/>
        <end position="85"/>
    </location>
</feature>
<evidence type="ECO:0000256" key="4">
    <source>
        <dbReference type="ARBA" id="ARBA00023180"/>
    </source>
</evidence>
<evidence type="ECO:0000313" key="8">
    <source>
        <dbReference type="RefSeq" id="XP_014669352.1"/>
    </source>
</evidence>
<evidence type="ECO:0000313" key="7">
    <source>
        <dbReference type="Proteomes" id="UP000695022"/>
    </source>
</evidence>
<accession>A0ABM1EAY1</accession>
<dbReference type="SMART" id="SM00186">
    <property type="entry name" value="FBG"/>
    <property type="match status" value="1"/>
</dbReference>
<dbReference type="InterPro" id="IPR020837">
    <property type="entry name" value="Fibrinogen_CS"/>
</dbReference>
<sequence>MCVFQSPIVRVPSAADRRLTYTYTRAAANTSAMNLRRILFLLLVGTVTRGYAAKRGSRRSSKVDSTTTTTTTTTTAAPRSTKRTTTLTTPLETEAYTTDFTYGSTADYNGGDDRRTDSRARQRNSRADSNSKMENRRPAAAADIFANGVDGLRNEKEILQLLSHLATSVQHMSAKMTAMENQVKSISKQSLIAELSDNLIHGLGVQMCLQPNVTGYPHDCFDVGRFHASPRSGIYKIKPMLSDTAFDVYCDLDADGGGWTVFQVRMDGSVDFFRGWDAYRNGFGRLNGEFWLGNDKISQLTQSKRMELRIDMEDAEGNSRYAGYDQFAVASEDALYRLSLGAYYGTAGDSLTRHRNMAWTTKDNDHDLYSGNCAVTCHGAWWYENCHDSNLNGVFLLGPHKSFADGINWRAWKDYYYSLRRSVMKVRPVGYVNPN</sequence>
<keyword evidence="7" id="KW-1185">Reference proteome</keyword>
<comment type="subcellular location">
    <subcellularLocation>
        <location evidence="1">Secreted</location>
    </subcellularLocation>
</comment>
<dbReference type="PROSITE" id="PS00514">
    <property type="entry name" value="FIBRINOGEN_C_1"/>
    <property type="match status" value="1"/>
</dbReference>
<dbReference type="GeneID" id="106810487"/>
<dbReference type="InterPro" id="IPR036056">
    <property type="entry name" value="Fibrinogen-like_C"/>
</dbReference>
<organism evidence="7 8">
    <name type="scientific">Priapulus caudatus</name>
    <name type="common">Priapulid worm</name>
    <dbReference type="NCBI Taxonomy" id="37621"/>
    <lineage>
        <taxon>Eukaryota</taxon>
        <taxon>Metazoa</taxon>
        <taxon>Ecdysozoa</taxon>
        <taxon>Scalidophora</taxon>
        <taxon>Priapulida</taxon>
        <taxon>Priapulimorpha</taxon>
        <taxon>Priapulimorphida</taxon>
        <taxon>Priapulidae</taxon>
        <taxon>Priapulus</taxon>
    </lineage>
</organism>
<dbReference type="InterPro" id="IPR002181">
    <property type="entry name" value="Fibrinogen_a/b/g_C_dom"/>
</dbReference>